<reference evidence="12" key="1">
    <citation type="submission" date="2016-11" db="EMBL/GenBank/DDBJ databases">
        <authorList>
            <person name="Jaros S."/>
            <person name="Januszkiewicz K."/>
            <person name="Wedrychowicz H."/>
        </authorList>
    </citation>
    <scope>NUCLEOTIDE SEQUENCE [LARGE SCALE GENOMIC DNA]</scope>
    <source>
        <strain evidence="12">DSM 7057</strain>
    </source>
</reference>
<name>A0AA94L0X3_DESDE</name>
<evidence type="ECO:0000256" key="8">
    <source>
        <dbReference type="ARBA" id="ARBA00030117"/>
    </source>
</evidence>
<evidence type="ECO:0000256" key="4">
    <source>
        <dbReference type="ARBA" id="ARBA00022795"/>
    </source>
</evidence>
<keyword evidence="3" id="KW-0678">Repressor</keyword>
<dbReference type="InterPro" id="IPR031316">
    <property type="entry name" value="FlgM_C"/>
</dbReference>
<dbReference type="Pfam" id="PF04316">
    <property type="entry name" value="FlgM"/>
    <property type="match status" value="1"/>
</dbReference>
<keyword evidence="6" id="KW-0804">Transcription</keyword>
<dbReference type="SUPFAM" id="SSF101498">
    <property type="entry name" value="Anti-sigma factor FlgM"/>
    <property type="match status" value="1"/>
</dbReference>
<evidence type="ECO:0000313" key="11">
    <source>
        <dbReference type="EMBL" id="SFW12093.1"/>
    </source>
</evidence>
<feature type="domain" description="Anti-sigma-28 factor FlgM C-terminal" evidence="10">
    <location>
        <begin position="45"/>
        <end position="98"/>
    </location>
</feature>
<dbReference type="InterPro" id="IPR035890">
    <property type="entry name" value="Anti-sigma-28_factor_FlgM_sf"/>
</dbReference>
<comment type="caution">
    <text evidence="11">The sequence shown here is derived from an EMBL/GenBank/DDBJ whole genome shotgun (WGS) entry which is preliminary data.</text>
</comment>
<proteinExistence type="inferred from homology"/>
<evidence type="ECO:0000256" key="1">
    <source>
        <dbReference type="ARBA" id="ARBA00005322"/>
    </source>
</evidence>
<accession>A0AA94L0X3</accession>
<keyword evidence="5" id="KW-0805">Transcription regulation</keyword>
<evidence type="ECO:0000256" key="7">
    <source>
        <dbReference type="ARBA" id="ARBA00024739"/>
    </source>
</evidence>
<dbReference type="Proteomes" id="UP000182680">
    <property type="component" value="Unassembled WGS sequence"/>
</dbReference>
<comment type="similarity">
    <text evidence="1">Belongs to the FlgM family.</text>
</comment>
<dbReference type="RefSeq" id="WP_012625625.1">
    <property type="nucleotide sequence ID" value="NZ_FPIW01000002.1"/>
</dbReference>
<organism evidence="11 12">
    <name type="scientific">Desulfovibrio desulfuricans</name>
    <dbReference type="NCBI Taxonomy" id="876"/>
    <lineage>
        <taxon>Bacteria</taxon>
        <taxon>Pseudomonadati</taxon>
        <taxon>Thermodesulfobacteriota</taxon>
        <taxon>Desulfovibrionia</taxon>
        <taxon>Desulfovibrionales</taxon>
        <taxon>Desulfovibrionaceae</taxon>
        <taxon>Desulfovibrio</taxon>
    </lineage>
</organism>
<gene>
    <name evidence="11" type="ORF">SAMN02910291_00065</name>
</gene>
<evidence type="ECO:0000259" key="10">
    <source>
        <dbReference type="Pfam" id="PF04316"/>
    </source>
</evidence>
<dbReference type="AlphaFoldDB" id="A0AA94L0X3"/>
<evidence type="ECO:0000256" key="6">
    <source>
        <dbReference type="ARBA" id="ARBA00023163"/>
    </source>
</evidence>
<evidence type="ECO:0000256" key="5">
    <source>
        <dbReference type="ARBA" id="ARBA00023015"/>
    </source>
</evidence>
<evidence type="ECO:0000256" key="3">
    <source>
        <dbReference type="ARBA" id="ARBA00022491"/>
    </source>
</evidence>
<dbReference type="GO" id="GO:0045892">
    <property type="term" value="P:negative regulation of DNA-templated transcription"/>
    <property type="evidence" value="ECO:0007669"/>
    <property type="project" value="InterPro"/>
</dbReference>
<dbReference type="EMBL" id="FPIW01000002">
    <property type="protein sequence ID" value="SFW12093.1"/>
    <property type="molecule type" value="Genomic_DNA"/>
</dbReference>
<dbReference type="NCBIfam" id="TIGR03824">
    <property type="entry name" value="FlgM_jcvi"/>
    <property type="match status" value="1"/>
</dbReference>
<keyword evidence="4" id="KW-1005">Bacterial flagellum biogenesis</keyword>
<dbReference type="OMA" id="YRIDSKD"/>
<sequence length="107" mass="11582">MEIKNTPNSFFDPYATGLEKNAAARSDARARQRAGTAGEEAGQGDTVSVSQDALLMTEARRAAQSAPDVRSEKVETLRIQVANGTYKPDSRLIASSLVREEPGLFRI</sequence>
<protein>
    <recommendedName>
        <fullName evidence="2">Negative regulator of flagellin synthesis</fullName>
    </recommendedName>
    <alternativeName>
        <fullName evidence="8">Anti-sigma-28 factor</fullName>
    </alternativeName>
</protein>
<evidence type="ECO:0000256" key="2">
    <source>
        <dbReference type="ARBA" id="ARBA00017823"/>
    </source>
</evidence>
<evidence type="ECO:0000256" key="9">
    <source>
        <dbReference type="SAM" id="MobiDB-lite"/>
    </source>
</evidence>
<comment type="function">
    <text evidence="7">Responsible for the coupling of flagellin expression to flagellar assembly by preventing expression of the flagellin genes when a component of the middle class of proteins is defective. It negatively regulates flagellar genes by inhibiting the activity of FliA by directly binding to FliA.</text>
</comment>
<feature type="region of interest" description="Disordered" evidence="9">
    <location>
        <begin position="21"/>
        <end position="49"/>
    </location>
</feature>
<dbReference type="InterPro" id="IPR007412">
    <property type="entry name" value="FlgM"/>
</dbReference>
<evidence type="ECO:0000313" key="12">
    <source>
        <dbReference type="Proteomes" id="UP000182680"/>
    </source>
</evidence>
<dbReference type="GO" id="GO:0044781">
    <property type="term" value="P:bacterial-type flagellum organization"/>
    <property type="evidence" value="ECO:0007669"/>
    <property type="project" value="UniProtKB-KW"/>
</dbReference>